<dbReference type="InterPro" id="IPR001296">
    <property type="entry name" value="Glyco_trans_1"/>
</dbReference>
<accession>A0A2N1PQL1</accession>
<evidence type="ECO:0000259" key="1">
    <source>
        <dbReference type="Pfam" id="PF00534"/>
    </source>
</evidence>
<dbReference type="Gene3D" id="3.40.50.2000">
    <property type="entry name" value="Glycogen Phosphorylase B"/>
    <property type="match status" value="1"/>
</dbReference>
<name>A0A2N1PQL1_9BACT</name>
<comment type="caution">
    <text evidence="2">The sequence shown here is derived from an EMBL/GenBank/DDBJ whole genome shotgun (WGS) entry which is preliminary data.</text>
</comment>
<dbReference type="Pfam" id="PF00534">
    <property type="entry name" value="Glycos_transf_1"/>
    <property type="match status" value="1"/>
</dbReference>
<dbReference type="SUPFAM" id="SSF53756">
    <property type="entry name" value="UDP-Glycosyltransferase/glycogen phosphorylase"/>
    <property type="match status" value="1"/>
</dbReference>
<dbReference type="EMBL" id="PGXC01000005">
    <property type="protein sequence ID" value="PKK90619.1"/>
    <property type="molecule type" value="Genomic_DNA"/>
</dbReference>
<sequence length="404" mass="45181">MVKSMISTSYSTSRSRRPTISVLASDLSGNPVVRMDPILKVLEKRYDLQTIGPVSEAGVFPPYRDCRKYETYNTVNLPQFLFEMAKLSRGIVGQAVLSFKPRIESFGLALFHCLPRMKPLVLDIEDWEMAQSVSEWHKMQFFDFMKRYIFHGWKMSIEPKFLLPFDLLARLNFPKFVVSDFLKKKYGGMKLYHGTDTDIFNPELFEIGVCRDKFAIPRQGSYILFAGTPRPHKGLDDLLKALALIDSDKKIKLLTAGGNPFECLCPEDHKLAINRIIPLGHLPHGDMPALLATADMVVLPQKNSPVSAAQVPAKVFEAMAMAKPIIATALSDLPVILSGCGSIVKPGNVTELAAAISEMASGKDRASNMGKTARIKCIELYSHRAMERVLYPLFDRLLNKDGSH</sequence>
<organism evidence="2 3">
    <name type="scientific">Candidatus Wallbacteria bacterium HGW-Wallbacteria-1</name>
    <dbReference type="NCBI Taxonomy" id="2013854"/>
    <lineage>
        <taxon>Bacteria</taxon>
        <taxon>Candidatus Walliibacteriota</taxon>
    </lineage>
</organism>
<proteinExistence type="predicted"/>
<dbReference type="AlphaFoldDB" id="A0A2N1PQL1"/>
<gene>
    <name evidence="2" type="ORF">CVV64_09690</name>
</gene>
<feature type="domain" description="Glycosyl transferase family 1" evidence="1">
    <location>
        <begin position="211"/>
        <end position="374"/>
    </location>
</feature>
<dbReference type="Proteomes" id="UP000233256">
    <property type="component" value="Unassembled WGS sequence"/>
</dbReference>
<reference evidence="2 3" key="1">
    <citation type="journal article" date="2017" name="ISME J.">
        <title>Potential for microbial H2 and metal transformations associated with novel bacteria and archaea in deep terrestrial subsurface sediments.</title>
        <authorList>
            <person name="Hernsdorf A.W."/>
            <person name="Amano Y."/>
            <person name="Miyakawa K."/>
            <person name="Ise K."/>
            <person name="Suzuki Y."/>
            <person name="Anantharaman K."/>
            <person name="Probst A."/>
            <person name="Burstein D."/>
            <person name="Thomas B.C."/>
            <person name="Banfield J.F."/>
        </authorList>
    </citation>
    <scope>NUCLEOTIDE SEQUENCE [LARGE SCALE GENOMIC DNA]</scope>
    <source>
        <strain evidence="2">HGW-Wallbacteria-1</strain>
    </source>
</reference>
<dbReference type="PANTHER" id="PTHR12526">
    <property type="entry name" value="GLYCOSYLTRANSFERASE"/>
    <property type="match status" value="1"/>
</dbReference>
<dbReference type="GO" id="GO:0016757">
    <property type="term" value="F:glycosyltransferase activity"/>
    <property type="evidence" value="ECO:0007669"/>
    <property type="project" value="InterPro"/>
</dbReference>
<protein>
    <recommendedName>
        <fullName evidence="1">Glycosyl transferase family 1 domain-containing protein</fullName>
    </recommendedName>
</protein>
<evidence type="ECO:0000313" key="2">
    <source>
        <dbReference type="EMBL" id="PKK90619.1"/>
    </source>
</evidence>
<evidence type="ECO:0000313" key="3">
    <source>
        <dbReference type="Proteomes" id="UP000233256"/>
    </source>
</evidence>